<keyword evidence="1 2" id="KW-0694">RNA-binding</keyword>
<dbReference type="GO" id="GO:0003723">
    <property type="term" value="F:RNA binding"/>
    <property type="evidence" value="ECO:0007669"/>
    <property type="project" value="UniProtKB-UniRule"/>
</dbReference>
<accession>A0A5J4WWF9</accession>
<dbReference type="SUPFAM" id="SSF54928">
    <property type="entry name" value="RNA-binding domain, RBD"/>
    <property type="match status" value="1"/>
</dbReference>
<dbReference type="SMART" id="SM00360">
    <property type="entry name" value="RRM"/>
    <property type="match status" value="1"/>
</dbReference>
<organism evidence="4 5">
    <name type="scientific">Streblomastix strix</name>
    <dbReference type="NCBI Taxonomy" id="222440"/>
    <lineage>
        <taxon>Eukaryota</taxon>
        <taxon>Metamonada</taxon>
        <taxon>Preaxostyla</taxon>
        <taxon>Oxymonadida</taxon>
        <taxon>Streblomastigidae</taxon>
        <taxon>Streblomastix</taxon>
    </lineage>
</organism>
<name>A0A5J4WWF9_9EUKA</name>
<dbReference type="InterPro" id="IPR000504">
    <property type="entry name" value="RRM_dom"/>
</dbReference>
<dbReference type="InterPro" id="IPR012677">
    <property type="entry name" value="Nucleotide-bd_a/b_plait_sf"/>
</dbReference>
<feature type="domain" description="RRM" evidence="3">
    <location>
        <begin position="1"/>
        <end position="71"/>
    </location>
</feature>
<proteinExistence type="predicted"/>
<dbReference type="EMBL" id="SNRW01000862">
    <property type="protein sequence ID" value="KAA6398876.1"/>
    <property type="molecule type" value="Genomic_DNA"/>
</dbReference>
<gene>
    <name evidence="4" type="ORF">EZS28_005595</name>
</gene>
<dbReference type="PANTHER" id="PTHR23189">
    <property type="entry name" value="RNA RECOGNITION MOTIF-CONTAINING"/>
    <property type="match status" value="1"/>
</dbReference>
<reference evidence="4 5" key="1">
    <citation type="submission" date="2019-03" db="EMBL/GenBank/DDBJ databases">
        <title>Single cell metagenomics reveals metabolic interactions within the superorganism composed of flagellate Streblomastix strix and complex community of Bacteroidetes bacteria on its surface.</title>
        <authorList>
            <person name="Treitli S.C."/>
            <person name="Kolisko M."/>
            <person name="Husnik F."/>
            <person name="Keeling P."/>
            <person name="Hampl V."/>
        </authorList>
    </citation>
    <scope>NUCLEOTIDE SEQUENCE [LARGE SCALE GENOMIC DNA]</scope>
    <source>
        <strain evidence="4">ST1C</strain>
    </source>
</reference>
<protein>
    <recommendedName>
        <fullName evidence="3">RRM domain-containing protein</fullName>
    </recommendedName>
</protein>
<dbReference type="Pfam" id="PF00076">
    <property type="entry name" value="RRM_1"/>
    <property type="match status" value="1"/>
</dbReference>
<dbReference type="Gene3D" id="3.30.70.330">
    <property type="match status" value="1"/>
</dbReference>
<evidence type="ECO:0000259" key="3">
    <source>
        <dbReference type="PROSITE" id="PS50102"/>
    </source>
</evidence>
<dbReference type="OrthoDB" id="1099063at2759"/>
<dbReference type="Proteomes" id="UP000324800">
    <property type="component" value="Unassembled WGS sequence"/>
</dbReference>
<dbReference type="PROSITE" id="PS50102">
    <property type="entry name" value="RRM"/>
    <property type="match status" value="1"/>
</dbReference>
<evidence type="ECO:0000313" key="5">
    <source>
        <dbReference type="Proteomes" id="UP000324800"/>
    </source>
</evidence>
<comment type="caution">
    <text evidence="4">The sequence shown here is derived from an EMBL/GenBank/DDBJ whole genome shotgun (WGS) entry which is preliminary data.</text>
</comment>
<sequence>MSIFVARIPPIVSSQELRKIFEKFGQLTEFDVKRTFAFISYPDIKSAEKAIEEVNGKQIDGLELAVVDIERVIVLIKMINIIDLDMHYHHIAEEVDLIAEVEVQVEVEAETLSSSQITIFIFFKICINFFFTFKTLEEERRQKLKQKFIFI</sequence>
<evidence type="ECO:0000313" key="4">
    <source>
        <dbReference type="EMBL" id="KAA6398876.1"/>
    </source>
</evidence>
<evidence type="ECO:0000256" key="1">
    <source>
        <dbReference type="ARBA" id="ARBA00022884"/>
    </source>
</evidence>
<dbReference type="AlphaFoldDB" id="A0A5J4WWF9"/>
<dbReference type="InterPro" id="IPR035979">
    <property type="entry name" value="RBD_domain_sf"/>
</dbReference>
<evidence type="ECO:0000256" key="2">
    <source>
        <dbReference type="PROSITE-ProRule" id="PRU00176"/>
    </source>
</evidence>